<name>A0LY51_CHRFK</name>
<dbReference type="EMBL" id="CU207366">
    <property type="protein sequence ID" value="CAL65296.1"/>
    <property type="molecule type" value="Genomic_DNA"/>
</dbReference>
<dbReference type="Proteomes" id="UP000000755">
    <property type="component" value="Chromosome"/>
</dbReference>
<dbReference type="HOGENOM" id="CLU_3382090_0_0_10"/>
<evidence type="ECO:0000313" key="1">
    <source>
        <dbReference type="EMBL" id="CAL65296.1"/>
    </source>
</evidence>
<dbReference type="STRING" id="411154.GFO_0310"/>
<reference evidence="1 2" key="1">
    <citation type="journal article" date="2006" name="Environ. Microbiol.">
        <title>Whole genome analysis of the marine Bacteroidetes'Gramella forsetii' reveals adaptations to degradation of polymeric organic matter.</title>
        <authorList>
            <person name="Bauer M."/>
            <person name="Kube M."/>
            <person name="Teeling H."/>
            <person name="Richter M."/>
            <person name="Lombardot T."/>
            <person name="Allers E."/>
            <person name="Wuerdemann C.A."/>
            <person name="Quast C."/>
            <person name="Kuhl H."/>
            <person name="Knaust F."/>
            <person name="Woebken D."/>
            <person name="Bischof K."/>
            <person name="Mussmann M."/>
            <person name="Choudhuri J.V."/>
            <person name="Meyer F."/>
            <person name="Reinhardt R."/>
            <person name="Amann R.I."/>
            <person name="Gloeckner F.O."/>
        </authorList>
    </citation>
    <scope>NUCLEOTIDE SEQUENCE [LARGE SCALE GENOMIC DNA]</scope>
    <source>
        <strain evidence="1 2">KT0803</strain>
    </source>
</reference>
<sequence>MSLKLGFDECVVESFLKQILNQIFLFPKFKGFS</sequence>
<protein>
    <submittedName>
        <fullName evidence="1">Uncharacterized protein</fullName>
    </submittedName>
</protein>
<evidence type="ECO:0000313" key="2">
    <source>
        <dbReference type="Proteomes" id="UP000000755"/>
    </source>
</evidence>
<accession>A0LY51</accession>
<dbReference type="KEGG" id="gfo:GFO_0310"/>
<dbReference type="AlphaFoldDB" id="A0LY51"/>
<organism evidence="1 2">
    <name type="scientific">Christiangramia forsetii (strain DSM 17595 / CGMCC 1.15422 / KT0803)</name>
    <name type="common">Gramella forsetii</name>
    <dbReference type="NCBI Taxonomy" id="411154"/>
    <lineage>
        <taxon>Bacteria</taxon>
        <taxon>Pseudomonadati</taxon>
        <taxon>Bacteroidota</taxon>
        <taxon>Flavobacteriia</taxon>
        <taxon>Flavobacteriales</taxon>
        <taxon>Flavobacteriaceae</taxon>
        <taxon>Christiangramia</taxon>
    </lineage>
</organism>
<gene>
    <name evidence="1" type="ordered locus">GFO_0310</name>
</gene>
<proteinExistence type="predicted"/>